<dbReference type="PROSITE" id="PS51257">
    <property type="entry name" value="PROKAR_LIPOPROTEIN"/>
    <property type="match status" value="1"/>
</dbReference>
<dbReference type="EMBL" id="JAJGAK010000001">
    <property type="protein sequence ID" value="MCC8362946.1"/>
    <property type="molecule type" value="Genomic_DNA"/>
</dbReference>
<keyword evidence="1" id="KW-0732">Signal</keyword>
<dbReference type="PANTHER" id="PTHR19328:SF13">
    <property type="entry name" value="HIPL1 PROTEIN"/>
    <property type="match status" value="1"/>
</dbReference>
<gene>
    <name evidence="3" type="ORF">LK996_07640</name>
</gene>
<dbReference type="InterPro" id="IPR012938">
    <property type="entry name" value="Glc/Sorbosone_DH"/>
</dbReference>
<dbReference type="SUPFAM" id="SSF49313">
    <property type="entry name" value="Cadherin-like"/>
    <property type="match status" value="1"/>
</dbReference>
<name>A0ABS8JH65_9GAMM</name>
<evidence type="ECO:0000313" key="4">
    <source>
        <dbReference type="Proteomes" id="UP001165293"/>
    </source>
</evidence>
<evidence type="ECO:0000259" key="2">
    <source>
        <dbReference type="PROSITE" id="PS50268"/>
    </source>
</evidence>
<evidence type="ECO:0000256" key="1">
    <source>
        <dbReference type="SAM" id="SignalP"/>
    </source>
</evidence>
<accession>A0ABS8JH65</accession>
<dbReference type="Gene3D" id="2.120.10.30">
    <property type="entry name" value="TolB, C-terminal domain"/>
    <property type="match status" value="1"/>
</dbReference>
<dbReference type="PANTHER" id="PTHR19328">
    <property type="entry name" value="HEDGEHOG-INTERACTING PROTEIN"/>
    <property type="match status" value="1"/>
</dbReference>
<proteinExistence type="predicted"/>
<dbReference type="PROSITE" id="PS50268">
    <property type="entry name" value="CADHERIN_2"/>
    <property type="match status" value="1"/>
</dbReference>
<sequence length="589" mass="62594">MLAHLLRMSCLVSVVAIAAACGSDSVSGSLTFGNTPPVFTSPSSVSVAEDTAGAFYTAAATDMNNDAVTFRITGGDDQEFFNLTGAGALSFVTPPDFENPQDTGADNTYRVALGASDSTSTTQMTLTVTVTDRDSLAFRVRRVVQALASPVFIAPVPDGSGRMYVVELAGRIRILSPGDGTIAATDFLDLRGQVSTSGERGLLGFATSPDFPTSGQFYVFLTDLVGTIEVRRYTVSASNRDIADTSTMRVILRQPHPLANHNGGWIGFDGTGYLHVAIGDGGGSGDPDDNAQNPDTWLGKILRIDITRDAFPNDPTRNYAVPVDNPFASAGGAPEVWALGLRNPFRASFDFGPFGTGLGALIIGDVGQDTVEEVDVMLGPEDNEGVNFGWAQREGTRTFKGPESSRFRAPAAEYLHGSGPREGATVIGGVVYRGPVERLRGEYIFADFIEGNVWSIPIDALFAAPPTVSSDNFTLRNADFTPDAGAINNPVAFGTDQGGNVYIVDLDGEVFAIEGASASAQPAPRQAARSRANASTTRPAPKQHWCIEAWDGHTVRWIDGNMVLAGQGFACVRKHYDRTAEDRRADLLE</sequence>
<dbReference type="InterPro" id="IPR011041">
    <property type="entry name" value="Quinoprot_gluc/sorb_DH_b-prop"/>
</dbReference>
<feature type="signal peptide" evidence="1">
    <location>
        <begin position="1"/>
        <end position="18"/>
    </location>
</feature>
<dbReference type="InterPro" id="IPR002126">
    <property type="entry name" value="Cadherin-like_dom"/>
</dbReference>
<organism evidence="3 4">
    <name type="scientific">Noviluteimonas lactosilytica</name>
    <dbReference type="NCBI Taxonomy" id="2888523"/>
    <lineage>
        <taxon>Bacteria</taxon>
        <taxon>Pseudomonadati</taxon>
        <taxon>Pseudomonadota</taxon>
        <taxon>Gammaproteobacteria</taxon>
        <taxon>Lysobacterales</taxon>
        <taxon>Lysobacteraceae</taxon>
        <taxon>Noviluteimonas</taxon>
    </lineage>
</organism>
<evidence type="ECO:0000313" key="3">
    <source>
        <dbReference type="EMBL" id="MCC8362946.1"/>
    </source>
</evidence>
<protein>
    <submittedName>
        <fullName evidence="3">PQQ-dependent sugar dehydrogenase</fullName>
    </submittedName>
</protein>
<comment type="caution">
    <text evidence="3">The sequence shown here is derived from an EMBL/GenBank/DDBJ whole genome shotgun (WGS) entry which is preliminary data.</text>
</comment>
<dbReference type="Pfam" id="PF07995">
    <property type="entry name" value="GSDH"/>
    <property type="match status" value="1"/>
</dbReference>
<dbReference type="Gene3D" id="2.60.40.60">
    <property type="entry name" value="Cadherins"/>
    <property type="match status" value="1"/>
</dbReference>
<dbReference type="SUPFAM" id="SSF50952">
    <property type="entry name" value="Soluble quinoprotein glucose dehydrogenase"/>
    <property type="match status" value="1"/>
</dbReference>
<dbReference type="RefSeq" id="WP_230526516.1">
    <property type="nucleotide sequence ID" value="NZ_JAJGAK010000001.1"/>
</dbReference>
<reference evidence="3" key="1">
    <citation type="submission" date="2021-10" db="EMBL/GenBank/DDBJ databases">
        <authorList>
            <person name="Lyu M."/>
            <person name="Wang X."/>
            <person name="Meng X."/>
            <person name="Xu K."/>
        </authorList>
    </citation>
    <scope>NUCLEOTIDE SEQUENCE</scope>
    <source>
        <strain evidence="3">A6</strain>
    </source>
</reference>
<dbReference type="InterPro" id="IPR011042">
    <property type="entry name" value="6-blade_b-propeller_TolB-like"/>
</dbReference>
<feature type="domain" description="Cadherin" evidence="2">
    <location>
        <begin position="39"/>
        <end position="152"/>
    </location>
</feature>
<feature type="chain" id="PRO_5046623224" evidence="1">
    <location>
        <begin position="19"/>
        <end position="589"/>
    </location>
</feature>
<keyword evidence="4" id="KW-1185">Reference proteome</keyword>
<dbReference type="Proteomes" id="UP001165293">
    <property type="component" value="Unassembled WGS sequence"/>
</dbReference>
<dbReference type="InterPro" id="IPR015919">
    <property type="entry name" value="Cadherin-like_sf"/>
</dbReference>